<comment type="similarity">
    <text evidence="2">Belongs to the LIMR family.</text>
</comment>
<feature type="transmembrane region" description="Helical" evidence="6">
    <location>
        <begin position="35"/>
        <end position="54"/>
    </location>
</feature>
<dbReference type="GO" id="GO:0016020">
    <property type="term" value="C:membrane"/>
    <property type="evidence" value="ECO:0007669"/>
    <property type="project" value="UniProtKB-SubCell"/>
</dbReference>
<feature type="transmembrane region" description="Helical" evidence="6">
    <location>
        <begin position="6"/>
        <end position="23"/>
    </location>
</feature>
<evidence type="ECO:0000256" key="6">
    <source>
        <dbReference type="SAM" id="Phobius"/>
    </source>
</evidence>
<evidence type="ECO:0000256" key="5">
    <source>
        <dbReference type="ARBA" id="ARBA00023136"/>
    </source>
</evidence>
<evidence type="ECO:0000256" key="4">
    <source>
        <dbReference type="ARBA" id="ARBA00022989"/>
    </source>
</evidence>
<dbReference type="InterPro" id="IPR051584">
    <property type="entry name" value="GPCR-associated_LMBR1"/>
</dbReference>
<sequence>MNKIWIVALIEAILVLIYCTYLAQQYAAKDRTPLYVKALTVIGWFFGLTIIMLVPLDIYTVKVNGEVDDFLVVWWYVIYWAVFLMNWFILPFLIEYLGAADFTVKERIMRSIRNNVPMLVVYLVLFIIVIIILAVTKSGREALENEGIVGCIIGLSLVFGLLSIVILLGYGLVKIPISYFKFASNYKKLRHYQQKAAEYEGQHRAKIQKVQDMINIGYMIKVKNELELYRKVIIEDIDSFCKQIEEIGGLNMQYNPRNKLKMPSDFKGFIDYNKLVRYRNKFRQESTDLSRLTSFRGENIEKAILTQDIIDSKGQWAIQSILLKQRGNSKLQKTIKLIMYIVVASNYGLFQLKVSNIYALHKNKQTDSPCLLYSCLFMMRLGVPICYNFLILTQMEDAAVYRVMGPVRYVQFLGTHFNQWVFPVCRFLSCIGLKQYAFDSEFAEERAEEGKYIIERQRQEKYSFSSTINGNSSALDEESKVQKQLLFAKQTLLESLQRKNQNYSEIPPRRLKQTAEAKALQIKVISLKISSQPMNKRELRVFNKAVILVGNISLVSTQTMKMKYKKQALKVYLIKYSRKRSEEASYNEIRAST</sequence>
<comment type="subcellular location">
    <subcellularLocation>
        <location evidence="1">Membrane</location>
        <topology evidence="1">Multi-pass membrane protein</topology>
    </subcellularLocation>
</comment>
<evidence type="ECO:0000256" key="1">
    <source>
        <dbReference type="ARBA" id="ARBA00004141"/>
    </source>
</evidence>
<feature type="transmembrane region" description="Helical" evidence="6">
    <location>
        <begin position="74"/>
        <end position="94"/>
    </location>
</feature>
<accession>A0A077ZU38</accession>
<proteinExistence type="inferred from homology"/>
<feature type="transmembrane region" description="Helical" evidence="6">
    <location>
        <begin position="371"/>
        <end position="392"/>
    </location>
</feature>
<keyword evidence="8" id="KW-1185">Reference proteome</keyword>
<name>A0A077ZU38_STYLE</name>
<dbReference type="Pfam" id="PF04791">
    <property type="entry name" value="LMBR1"/>
    <property type="match status" value="2"/>
</dbReference>
<keyword evidence="4 6" id="KW-1133">Transmembrane helix</keyword>
<organism evidence="7 8">
    <name type="scientific">Stylonychia lemnae</name>
    <name type="common">Ciliate</name>
    <dbReference type="NCBI Taxonomy" id="5949"/>
    <lineage>
        <taxon>Eukaryota</taxon>
        <taxon>Sar</taxon>
        <taxon>Alveolata</taxon>
        <taxon>Ciliophora</taxon>
        <taxon>Intramacronucleata</taxon>
        <taxon>Spirotrichea</taxon>
        <taxon>Stichotrichia</taxon>
        <taxon>Sporadotrichida</taxon>
        <taxon>Oxytrichidae</taxon>
        <taxon>Stylonychinae</taxon>
        <taxon>Stylonychia</taxon>
    </lineage>
</organism>
<dbReference type="Proteomes" id="UP000039865">
    <property type="component" value="Unassembled WGS sequence"/>
</dbReference>
<protein>
    <submittedName>
        <fullName evidence="7">Uncharacterized protein</fullName>
    </submittedName>
</protein>
<keyword evidence="5 6" id="KW-0472">Membrane</keyword>
<dbReference type="InParanoid" id="A0A077ZU38"/>
<dbReference type="PANTHER" id="PTHR21355:SF0">
    <property type="entry name" value="G-PROTEIN COUPLED RECEPTOR-ASSOCIATED PROTEIN LMBRD2"/>
    <property type="match status" value="1"/>
</dbReference>
<evidence type="ECO:0000256" key="2">
    <source>
        <dbReference type="ARBA" id="ARBA00010487"/>
    </source>
</evidence>
<evidence type="ECO:0000313" key="8">
    <source>
        <dbReference type="Proteomes" id="UP000039865"/>
    </source>
</evidence>
<feature type="transmembrane region" description="Helical" evidence="6">
    <location>
        <begin position="147"/>
        <end position="173"/>
    </location>
</feature>
<gene>
    <name evidence="7" type="primary">Contig2350.g2532</name>
    <name evidence="7" type="ORF">STYLEM_927</name>
</gene>
<dbReference type="AlphaFoldDB" id="A0A077ZU38"/>
<feature type="transmembrane region" description="Helical" evidence="6">
    <location>
        <begin position="337"/>
        <end position="359"/>
    </location>
</feature>
<dbReference type="OMA" id="EDIINCD"/>
<dbReference type="EMBL" id="CCKQ01000881">
    <property type="protein sequence ID" value="CDW71976.1"/>
    <property type="molecule type" value="Genomic_DNA"/>
</dbReference>
<dbReference type="PANTHER" id="PTHR21355">
    <property type="entry name" value="G-PROTEIN COUPLED RECEPTOR-ASSOCIATED PROTEIN LMBRD2"/>
    <property type="match status" value="1"/>
</dbReference>
<reference evidence="7 8" key="1">
    <citation type="submission" date="2014-06" db="EMBL/GenBank/DDBJ databases">
        <authorList>
            <person name="Swart Estienne"/>
        </authorList>
    </citation>
    <scope>NUCLEOTIDE SEQUENCE [LARGE SCALE GENOMIC DNA]</scope>
    <source>
        <strain evidence="7 8">130c</strain>
    </source>
</reference>
<evidence type="ECO:0000256" key="3">
    <source>
        <dbReference type="ARBA" id="ARBA00022692"/>
    </source>
</evidence>
<dbReference type="InterPro" id="IPR006876">
    <property type="entry name" value="LMBR1-like_membr_prot"/>
</dbReference>
<feature type="transmembrane region" description="Helical" evidence="6">
    <location>
        <begin position="115"/>
        <end position="135"/>
    </location>
</feature>
<dbReference type="OrthoDB" id="203099at2759"/>
<keyword evidence="3 6" id="KW-0812">Transmembrane</keyword>
<evidence type="ECO:0000313" key="7">
    <source>
        <dbReference type="EMBL" id="CDW71976.1"/>
    </source>
</evidence>